<dbReference type="InterPro" id="IPR037401">
    <property type="entry name" value="SnoaL-like"/>
</dbReference>
<protein>
    <submittedName>
        <fullName evidence="2">YybH family protein</fullName>
    </submittedName>
</protein>
<dbReference type="Gene3D" id="3.10.450.50">
    <property type="match status" value="1"/>
</dbReference>
<proteinExistence type="predicted"/>
<dbReference type="RefSeq" id="WP_020517218.1">
    <property type="nucleotide sequence ID" value="NZ_JBIAZU010000008.1"/>
</dbReference>
<gene>
    <name evidence="2" type="ORF">ACFY35_44020</name>
</gene>
<reference evidence="2 3" key="1">
    <citation type="submission" date="2024-10" db="EMBL/GenBank/DDBJ databases">
        <title>The Natural Products Discovery Center: Release of the First 8490 Sequenced Strains for Exploring Actinobacteria Biosynthetic Diversity.</title>
        <authorList>
            <person name="Kalkreuter E."/>
            <person name="Kautsar S.A."/>
            <person name="Yang D."/>
            <person name="Bader C.D."/>
            <person name="Teijaro C.N."/>
            <person name="Fluegel L."/>
            <person name="Davis C.M."/>
            <person name="Simpson J.R."/>
            <person name="Lauterbach L."/>
            <person name="Steele A.D."/>
            <person name="Gui C."/>
            <person name="Meng S."/>
            <person name="Li G."/>
            <person name="Viehrig K."/>
            <person name="Ye F."/>
            <person name="Su P."/>
            <person name="Kiefer A.F."/>
            <person name="Nichols A."/>
            <person name="Cepeda A.J."/>
            <person name="Yan W."/>
            <person name="Fan B."/>
            <person name="Jiang Y."/>
            <person name="Adhikari A."/>
            <person name="Zheng C.-J."/>
            <person name="Schuster L."/>
            <person name="Cowan T.M."/>
            <person name="Smanski M.J."/>
            <person name="Chevrette M.G."/>
            <person name="De Carvalho L.P.S."/>
            <person name="Shen B."/>
        </authorList>
    </citation>
    <scope>NUCLEOTIDE SEQUENCE [LARGE SCALE GENOMIC DNA]</scope>
    <source>
        <strain evidence="2 3">NPDC000087</strain>
    </source>
</reference>
<evidence type="ECO:0000313" key="2">
    <source>
        <dbReference type="EMBL" id="MFF5296447.1"/>
    </source>
</evidence>
<keyword evidence="3" id="KW-1185">Reference proteome</keyword>
<dbReference type="InterPro" id="IPR032710">
    <property type="entry name" value="NTF2-like_dom_sf"/>
</dbReference>
<dbReference type="EMBL" id="JBIAZU010000008">
    <property type="protein sequence ID" value="MFF5296447.1"/>
    <property type="molecule type" value="Genomic_DNA"/>
</dbReference>
<dbReference type="Pfam" id="PF13474">
    <property type="entry name" value="SnoaL_3"/>
    <property type="match status" value="1"/>
</dbReference>
<dbReference type="Proteomes" id="UP001602245">
    <property type="component" value="Unassembled WGS sequence"/>
</dbReference>
<name>A0ABW6WVZ0_9ACTN</name>
<dbReference type="SUPFAM" id="SSF54427">
    <property type="entry name" value="NTF2-like"/>
    <property type="match status" value="1"/>
</dbReference>
<organism evidence="2 3">
    <name type="scientific">Paractinoplanes globisporus</name>
    <dbReference type="NCBI Taxonomy" id="113565"/>
    <lineage>
        <taxon>Bacteria</taxon>
        <taxon>Bacillati</taxon>
        <taxon>Actinomycetota</taxon>
        <taxon>Actinomycetes</taxon>
        <taxon>Micromonosporales</taxon>
        <taxon>Micromonosporaceae</taxon>
        <taxon>Paractinoplanes</taxon>
    </lineage>
</organism>
<dbReference type="InterPro" id="IPR011944">
    <property type="entry name" value="Steroid_delta5-4_isomerase"/>
</dbReference>
<evidence type="ECO:0000313" key="3">
    <source>
        <dbReference type="Proteomes" id="UP001602245"/>
    </source>
</evidence>
<accession>A0ABW6WVZ0</accession>
<evidence type="ECO:0000259" key="1">
    <source>
        <dbReference type="Pfam" id="PF13474"/>
    </source>
</evidence>
<sequence>MDFTGAVEQHLAAVAARDLPAYLATVRDDVSLILLNGRLLRGREAVAGLHQDWFADPDWSWTLSPVHSAVAGDTGVAVFEVDYDDLDGDGKPYSTRYLLSLTFTRDSEGWRLLHDQNTALPSD</sequence>
<comment type="caution">
    <text evidence="2">The sequence shown here is derived from an EMBL/GenBank/DDBJ whole genome shotgun (WGS) entry which is preliminary data.</text>
</comment>
<feature type="domain" description="SnoaL-like" evidence="1">
    <location>
        <begin position="7"/>
        <end position="115"/>
    </location>
</feature>
<dbReference type="NCBIfam" id="TIGR02246">
    <property type="entry name" value="SgcJ/EcaC family oxidoreductase"/>
    <property type="match status" value="1"/>
</dbReference>